<dbReference type="Proteomes" id="UP000613266">
    <property type="component" value="Unassembled WGS sequence"/>
</dbReference>
<accession>A0A931NHG4</accession>
<proteinExistence type="predicted"/>
<gene>
    <name evidence="2" type="ORF">I7X39_06180</name>
</gene>
<keyword evidence="3" id="KW-1185">Reference proteome</keyword>
<reference evidence="2" key="1">
    <citation type="submission" date="2020-12" db="EMBL/GenBank/DDBJ databases">
        <title>The genome sequence of Inhella sp. 1Y17.</title>
        <authorList>
            <person name="Liu Y."/>
        </authorList>
    </citation>
    <scope>NUCLEOTIDE SEQUENCE</scope>
    <source>
        <strain evidence="2">1Y17</strain>
    </source>
</reference>
<protein>
    <submittedName>
        <fullName evidence="2">Uncharacterized protein</fullName>
    </submittedName>
</protein>
<keyword evidence="1" id="KW-1133">Transmembrane helix</keyword>
<comment type="caution">
    <text evidence="2">The sequence shown here is derived from an EMBL/GenBank/DDBJ whole genome shotgun (WGS) entry which is preliminary data.</text>
</comment>
<evidence type="ECO:0000313" key="3">
    <source>
        <dbReference type="Proteomes" id="UP000613266"/>
    </source>
</evidence>
<dbReference type="RefSeq" id="WP_198110100.1">
    <property type="nucleotide sequence ID" value="NZ_JAEDAK010000003.1"/>
</dbReference>
<keyword evidence="1" id="KW-0472">Membrane</keyword>
<evidence type="ECO:0000313" key="2">
    <source>
        <dbReference type="EMBL" id="MBH9576485.1"/>
    </source>
</evidence>
<name>A0A931NHG4_9BURK</name>
<sequence>MGWHLLVWIPLALLGLFWSLLCWAAKGLIHWEGWRKGVEITQEVPLFEFPEWLKDLLGIGWIEEIQAALVSFWPQLHEWLLSWPDLGSWFTVLLWFVWGVGVLLLLGAGGLLSLLIALARRAQPQRTAGVSA</sequence>
<feature type="transmembrane region" description="Helical" evidence="1">
    <location>
        <begin position="89"/>
        <end position="118"/>
    </location>
</feature>
<dbReference type="EMBL" id="JAEDAK010000003">
    <property type="protein sequence ID" value="MBH9576485.1"/>
    <property type="molecule type" value="Genomic_DNA"/>
</dbReference>
<evidence type="ECO:0000256" key="1">
    <source>
        <dbReference type="SAM" id="Phobius"/>
    </source>
</evidence>
<organism evidence="2 3">
    <name type="scientific">Inhella proteolytica</name>
    <dbReference type="NCBI Taxonomy" id="2795029"/>
    <lineage>
        <taxon>Bacteria</taxon>
        <taxon>Pseudomonadati</taxon>
        <taxon>Pseudomonadota</taxon>
        <taxon>Betaproteobacteria</taxon>
        <taxon>Burkholderiales</taxon>
        <taxon>Sphaerotilaceae</taxon>
        <taxon>Inhella</taxon>
    </lineage>
</organism>
<dbReference type="AlphaFoldDB" id="A0A931NHG4"/>
<keyword evidence="1" id="KW-0812">Transmembrane</keyword>